<feature type="compositionally biased region" description="Basic and acidic residues" evidence="1">
    <location>
        <begin position="137"/>
        <end position="159"/>
    </location>
</feature>
<protein>
    <submittedName>
        <fullName evidence="2">Uncharacterized protein</fullName>
    </submittedName>
</protein>
<feature type="region of interest" description="Disordered" evidence="1">
    <location>
        <begin position="120"/>
        <end position="159"/>
    </location>
</feature>
<comment type="caution">
    <text evidence="2">The sequence shown here is derived from an EMBL/GenBank/DDBJ whole genome shotgun (WGS) entry which is preliminary data.</text>
</comment>
<dbReference type="EMBL" id="JABMIG020000340">
    <property type="protein sequence ID" value="KAL3780699.1"/>
    <property type="molecule type" value="Genomic_DNA"/>
</dbReference>
<gene>
    <name evidence="2" type="ORF">HJC23_003524</name>
</gene>
<keyword evidence="3" id="KW-1185">Reference proteome</keyword>
<reference evidence="2 3" key="1">
    <citation type="journal article" date="2020" name="G3 (Bethesda)">
        <title>Improved Reference Genome for Cyclotella cryptica CCMP332, a Model for Cell Wall Morphogenesis, Salinity Adaptation, and Lipid Production in Diatoms (Bacillariophyta).</title>
        <authorList>
            <person name="Roberts W.R."/>
            <person name="Downey K.M."/>
            <person name="Ruck E.C."/>
            <person name="Traller J.C."/>
            <person name="Alverson A.J."/>
        </authorList>
    </citation>
    <scope>NUCLEOTIDE SEQUENCE [LARGE SCALE GENOMIC DNA]</scope>
    <source>
        <strain evidence="2 3">CCMP332</strain>
    </source>
</reference>
<evidence type="ECO:0000313" key="3">
    <source>
        <dbReference type="Proteomes" id="UP001516023"/>
    </source>
</evidence>
<sequence length="249" mass="28067">MYASTIFEDNLPIQLWTGNTTASDEELQDLHNFIYWKMALLARVVHSQSSSNNHPNGIMMCHVSYLNNSTEDDVDEILEKNINPHRIRLVLGSDPSKPSFLEEARLALMGGEQTIMDAVNNNNNAPKIDENTVLQTESREETEKRQEKETKERNKQKEREIHARRMEETKYKNAHDSALGAYDVWNRTDPSGSWSEAGSYKGVDIVKDAKVEVADTAKSLAKGLGSVAFKKQKVGAKKGVWKTSADEIE</sequence>
<dbReference type="AlphaFoldDB" id="A0ABD3NXK7"/>
<organism evidence="2 3">
    <name type="scientific">Cyclotella cryptica</name>
    <dbReference type="NCBI Taxonomy" id="29204"/>
    <lineage>
        <taxon>Eukaryota</taxon>
        <taxon>Sar</taxon>
        <taxon>Stramenopiles</taxon>
        <taxon>Ochrophyta</taxon>
        <taxon>Bacillariophyta</taxon>
        <taxon>Coscinodiscophyceae</taxon>
        <taxon>Thalassiosirophycidae</taxon>
        <taxon>Stephanodiscales</taxon>
        <taxon>Stephanodiscaceae</taxon>
        <taxon>Cyclotella</taxon>
    </lineage>
</organism>
<evidence type="ECO:0000313" key="2">
    <source>
        <dbReference type="EMBL" id="KAL3780699.1"/>
    </source>
</evidence>
<name>A0ABD3NXK7_9STRA</name>
<accession>A0ABD3NXK7</accession>
<dbReference type="Proteomes" id="UP001516023">
    <property type="component" value="Unassembled WGS sequence"/>
</dbReference>
<evidence type="ECO:0000256" key="1">
    <source>
        <dbReference type="SAM" id="MobiDB-lite"/>
    </source>
</evidence>
<proteinExistence type="predicted"/>